<dbReference type="Proteomes" id="UP000468766">
    <property type="component" value="Unassembled WGS sequence"/>
</dbReference>
<dbReference type="RefSeq" id="WP_151619976.1">
    <property type="nucleotide sequence ID" value="NZ_WBXO01000005.1"/>
</dbReference>
<proteinExistence type="predicted"/>
<accession>A0A6I0F5Y8</accession>
<protein>
    <recommendedName>
        <fullName evidence="3">Type I-B CRISPR-associated protein Cas8b1/Cst1</fullName>
    </recommendedName>
</protein>
<evidence type="ECO:0008006" key="3">
    <source>
        <dbReference type="Google" id="ProtNLM"/>
    </source>
</evidence>
<sequence length="591" mass="67989">MEKPVFRVYQKTGTYADVLEAVGLGYFLNMLMPKNVERITDRGSYYEIILRRAKPIEEWNFNRIVKAPGYPYFSTKKDKQVPIGYDQYDYEEEKEREKRYWEKIEKNKKLKKEKAVTEDVYQAMEEDKPHPRHSLMKNLYVLQAFNSHNKLLQEISQAEPEEIREALLEKLQSYTETALQQEHLILSAQTSKSNKKEHKKRKKAFSPSVSAVQALNPIIGKGVNRTKPTGTGLAGLPSSYVDWFAEYLRYIAVHRIANAYNIRDDIKIAVIVPADVTFTYLEQLSDKFVKVQHFKKSSCQIDIQNIIAMARELLYQSQQKQEQEEIDSIRKKTPKKVISAVANGYFKSLGTGKALINVSSIGLPGWFPIETAEDVDLWLGILDEHKSIIDWLKEEHSEEAKLLFQYRDFISSGNLKDLLNFSVNYGLFAFRETANSSKEKRIRMSEELLERLVIALNKGYSVIVSNPGFKAVADAIRRATVSEQFRKAQGKQEYEIHYGLLSDLKRKARSKKDVVALLGDFISSYNYENARKAEVTSKQVQRPDQEETFYRQNVTDEQVIQLVELIDDFGPEPVTMLLAAVGSAKKAKKEG</sequence>
<gene>
    <name evidence="1" type="ORF">F9B85_08590</name>
</gene>
<evidence type="ECO:0000313" key="2">
    <source>
        <dbReference type="Proteomes" id="UP000468766"/>
    </source>
</evidence>
<comment type="caution">
    <text evidence="1">The sequence shown here is derived from an EMBL/GenBank/DDBJ whole genome shotgun (WGS) entry which is preliminary data.</text>
</comment>
<dbReference type="AlphaFoldDB" id="A0A6I0F5Y8"/>
<organism evidence="1 2">
    <name type="scientific">Heliorestis acidaminivorans</name>
    <dbReference type="NCBI Taxonomy" id="553427"/>
    <lineage>
        <taxon>Bacteria</taxon>
        <taxon>Bacillati</taxon>
        <taxon>Bacillota</taxon>
        <taxon>Clostridia</taxon>
        <taxon>Eubacteriales</taxon>
        <taxon>Heliobacteriaceae</taxon>
        <taxon>Heliorestis</taxon>
    </lineage>
</organism>
<dbReference type="EMBL" id="WBXO01000005">
    <property type="protein sequence ID" value="KAB2952699.1"/>
    <property type="molecule type" value="Genomic_DNA"/>
</dbReference>
<keyword evidence="2" id="KW-1185">Reference proteome</keyword>
<evidence type="ECO:0000313" key="1">
    <source>
        <dbReference type="EMBL" id="KAB2952699.1"/>
    </source>
</evidence>
<dbReference type="OrthoDB" id="137710at2"/>
<name>A0A6I0F5Y8_9FIRM</name>
<reference evidence="1 2" key="1">
    <citation type="submission" date="2019-10" db="EMBL/GenBank/DDBJ databases">
        <title>Whole-genome sequence of the extremophile Heliorestis acidaminivorans DSM 24790.</title>
        <authorList>
            <person name="Kyndt J.A."/>
            <person name="Meyer T.E."/>
        </authorList>
    </citation>
    <scope>NUCLEOTIDE SEQUENCE [LARGE SCALE GENOMIC DNA]</scope>
    <source>
        <strain evidence="1 2">DSM 24790</strain>
    </source>
</reference>